<gene>
    <name evidence="2" type="ORF">UFOPK2718_01322</name>
    <name evidence="3" type="ORF">UFOPK2936_01459</name>
    <name evidence="4" type="ORF">UFOPK3174_01451</name>
    <name evidence="5" type="ORF">UFOPK3328_01039</name>
    <name evidence="6" type="ORF">UFOPK3779_01434</name>
    <name evidence="7" type="ORF">UFOPK3913_01515</name>
    <name evidence="1" type="ORF">UFOPK4107_01441</name>
    <name evidence="8" type="ORF">UFOPK4403_01070</name>
</gene>
<evidence type="ECO:0000313" key="2">
    <source>
        <dbReference type="EMBL" id="CAB4732117.1"/>
    </source>
</evidence>
<evidence type="ECO:0000313" key="8">
    <source>
        <dbReference type="EMBL" id="CAB5074287.1"/>
    </source>
</evidence>
<evidence type="ECO:0000313" key="5">
    <source>
        <dbReference type="EMBL" id="CAB4870707.1"/>
    </source>
</evidence>
<evidence type="ECO:0000313" key="7">
    <source>
        <dbReference type="EMBL" id="CAB4986617.1"/>
    </source>
</evidence>
<dbReference type="EMBL" id="CAESAE010000011">
    <property type="protein sequence ID" value="CAB4344733.1"/>
    <property type="molecule type" value="Genomic_DNA"/>
</dbReference>
<evidence type="ECO:0000313" key="4">
    <source>
        <dbReference type="EMBL" id="CAB4833285.1"/>
    </source>
</evidence>
<dbReference type="EMBL" id="CAFABH010000040">
    <property type="protein sequence ID" value="CAB4833285.1"/>
    <property type="molecule type" value="Genomic_DNA"/>
</dbReference>
<dbReference type="EMBL" id="CAFBNH010000011">
    <property type="protein sequence ID" value="CAB4954218.1"/>
    <property type="molecule type" value="Genomic_DNA"/>
</dbReference>
<proteinExistence type="predicted"/>
<reference evidence="8" key="1">
    <citation type="submission" date="2020-05" db="EMBL/GenBank/DDBJ databases">
        <authorList>
            <person name="Chiriac C."/>
            <person name="Salcher M."/>
            <person name="Ghai R."/>
            <person name="Kavagutti S V."/>
        </authorList>
    </citation>
    <scope>NUCLEOTIDE SEQUENCE</scope>
</reference>
<dbReference type="EMBL" id="CAFBLD010000006">
    <property type="protein sequence ID" value="CAB4870707.1"/>
    <property type="molecule type" value="Genomic_DNA"/>
</dbReference>
<protein>
    <submittedName>
        <fullName evidence="8">Unannotated protein</fullName>
    </submittedName>
</protein>
<name>A0A6J7VE26_9ZZZZ</name>
<dbReference type="EMBL" id="CAFBQX010000007">
    <property type="protein sequence ID" value="CAB5074287.1"/>
    <property type="molecule type" value="Genomic_DNA"/>
</dbReference>
<dbReference type="EMBL" id="CAFBOC010000027">
    <property type="protein sequence ID" value="CAB4986617.1"/>
    <property type="molecule type" value="Genomic_DNA"/>
</dbReference>
<evidence type="ECO:0000313" key="6">
    <source>
        <dbReference type="EMBL" id="CAB4954218.1"/>
    </source>
</evidence>
<accession>A0A6J7VE26</accession>
<evidence type="ECO:0000313" key="1">
    <source>
        <dbReference type="EMBL" id="CAB4344733.1"/>
    </source>
</evidence>
<dbReference type="EMBL" id="CAEZYM010000015">
    <property type="protein sequence ID" value="CAB4732117.1"/>
    <property type="molecule type" value="Genomic_DNA"/>
</dbReference>
<evidence type="ECO:0000313" key="3">
    <source>
        <dbReference type="EMBL" id="CAB4788365.1"/>
    </source>
</evidence>
<sequence length="156" mass="15705">MKVGINPFRSVPYGTVRVTVWADSLIDPITGGDNPTNEKAVNAALAGEITKLVCTVAPSASVAVMKMVACPLDPANVNVVVALVADVAAVDNAVTRLGLSVVVANCHCDCVVASSDKVVTAVYPAPAALAGDVGATVTTGAVLERGTTVYTNPLTA</sequence>
<dbReference type="AlphaFoldDB" id="A0A6J7VE26"/>
<dbReference type="EMBL" id="CAEZZW010000010">
    <property type="protein sequence ID" value="CAB4788365.1"/>
    <property type="molecule type" value="Genomic_DNA"/>
</dbReference>
<organism evidence="8">
    <name type="scientific">freshwater metagenome</name>
    <dbReference type="NCBI Taxonomy" id="449393"/>
    <lineage>
        <taxon>unclassified sequences</taxon>
        <taxon>metagenomes</taxon>
        <taxon>ecological metagenomes</taxon>
    </lineage>
</organism>